<dbReference type="EMBL" id="CP063304">
    <property type="protein sequence ID" value="QOV19906.1"/>
    <property type="molecule type" value="Genomic_DNA"/>
</dbReference>
<reference evidence="4 5" key="1">
    <citation type="submission" date="2020-10" db="EMBL/GenBank/DDBJ databases">
        <title>Blautia liquoris sp.nov., isolated from the mud in a fermentation cellar used for the production of Chinese strong-flavoured liquor.</title>
        <authorList>
            <person name="Lu L."/>
        </authorList>
    </citation>
    <scope>NUCLEOTIDE SEQUENCE [LARGE SCALE GENOMIC DNA]</scope>
    <source>
        <strain evidence="4 5">LZLJ-3</strain>
    </source>
</reference>
<sequence>MSYILAKFDVSGIQDYIFATNRLQENAGASYQVTRVLDEFLIDTCDEVLGEEAVVDEGPEETSLRLPGKESSEAEILYIGGGNAMVLFRNRGTYEEVRKKLTYKVMKDCQGIYLAVACIETELKDFLKDREKLDTQLAQVKRRMVRIPNYSPFPVVEQDNDTHQPITAISIRKNASGDSVEYITEIQRQKREGYELISRNKNLFPELENGQRYKYPKEMEVLSKRRGEDSTIAVVHIDGNGMGNRMHQILTKNRNYDKAIPALRKESQEIAKLFRESYQEVLQELVQWQVDNKPRTNINQEDKELLLPLRPILMDGDDFTFLCTAELAVPMAAGFIKKLMDRQKGREEIITACGGIAFVHSHFPFRIAYSIAEESCARAKKSWYQRHQSKEQQVFGYLDFQVIKGSELTWQTEDTRWKNRPYMIPLKETQRDKNSLKSLIHTLDAMQSWPSGRLHKIYAALQRGDSSMQLLEREFESRGYHLEKLTQGRWEESPLFDALELQGLCQTDLLKRFTDIARCK</sequence>
<evidence type="ECO:0000256" key="2">
    <source>
        <dbReference type="ARBA" id="ARBA00023118"/>
    </source>
</evidence>
<evidence type="ECO:0000256" key="1">
    <source>
        <dbReference type="ARBA" id="ARBA00022741"/>
    </source>
</evidence>
<name>A0A7M2RHU4_9FIRM</name>
<keyword evidence="2" id="KW-0051">Antiviral defense</keyword>
<evidence type="ECO:0000313" key="4">
    <source>
        <dbReference type="EMBL" id="QOV19906.1"/>
    </source>
</evidence>
<evidence type="ECO:0000313" key="5">
    <source>
        <dbReference type="Proteomes" id="UP000593601"/>
    </source>
</evidence>
<dbReference type="AlphaFoldDB" id="A0A7M2RHU4"/>
<accession>A0A7M2RHU4</accession>
<proteinExistence type="predicted"/>
<feature type="domain" description="Cas10/Cmr2 second palm" evidence="3">
    <location>
        <begin position="232"/>
        <end position="382"/>
    </location>
</feature>
<dbReference type="RefSeq" id="WP_193736226.1">
    <property type="nucleotide sequence ID" value="NZ_CP063304.1"/>
</dbReference>
<dbReference type="Proteomes" id="UP000593601">
    <property type="component" value="Chromosome"/>
</dbReference>
<evidence type="ECO:0000259" key="3">
    <source>
        <dbReference type="Pfam" id="PF22335"/>
    </source>
</evidence>
<dbReference type="GO" id="GO:0051607">
    <property type="term" value="P:defense response to virus"/>
    <property type="evidence" value="ECO:0007669"/>
    <property type="project" value="UniProtKB-KW"/>
</dbReference>
<gene>
    <name evidence="4" type="ORF">INP51_02760</name>
</gene>
<dbReference type="KEGG" id="bliq:INP51_02760"/>
<organism evidence="4 5">
    <name type="scientific">Blautia liquoris</name>
    <dbReference type="NCBI Taxonomy" id="2779518"/>
    <lineage>
        <taxon>Bacteria</taxon>
        <taxon>Bacillati</taxon>
        <taxon>Bacillota</taxon>
        <taxon>Clostridia</taxon>
        <taxon>Lachnospirales</taxon>
        <taxon>Lachnospiraceae</taxon>
        <taxon>Blautia</taxon>
    </lineage>
</organism>
<dbReference type="InterPro" id="IPR043128">
    <property type="entry name" value="Rev_trsase/Diguanyl_cyclase"/>
</dbReference>
<dbReference type="Gene3D" id="3.30.70.270">
    <property type="match status" value="1"/>
</dbReference>
<dbReference type="GO" id="GO:0000166">
    <property type="term" value="F:nucleotide binding"/>
    <property type="evidence" value="ECO:0007669"/>
    <property type="project" value="UniProtKB-KW"/>
</dbReference>
<dbReference type="InterPro" id="IPR054767">
    <property type="entry name" value="Cas10-Cmr2_palm2"/>
</dbReference>
<dbReference type="Pfam" id="PF22335">
    <property type="entry name" value="Cas10-Cmr2_palm2"/>
    <property type="match status" value="1"/>
</dbReference>
<keyword evidence="5" id="KW-1185">Reference proteome</keyword>
<keyword evidence="1" id="KW-0547">Nucleotide-binding</keyword>
<protein>
    <recommendedName>
        <fullName evidence="3">Cas10/Cmr2 second palm domain-containing protein</fullName>
    </recommendedName>
</protein>